<name>A0AA42DWM2_9FIRM</name>
<sequence length="239" mass="27091">MESSQIEKILLQISQNKKESNDLGEALEAFTDQFERLIDSLQTTLNIEKLGQTGKQAEVLVDKVSDYDGKMTSMLTQMEKLQVSAKAMPPLASTNALVHHGQLFVVSEDRKEVKAYNLRSKQACCFYGVEDIIEQLFIYKEEVHCFVKTGRICTLHGEWLSMPNLTSFIVVPEGVVGLDQIGRLVYYTTLRHLHVLAENVDRFDYIGEEQLIYIKAGTCYLGTFNQDGLEAQYPLGEMH</sequence>
<accession>A0AA42DWM2</accession>
<evidence type="ECO:0000313" key="2">
    <source>
        <dbReference type="Proteomes" id="UP001169242"/>
    </source>
</evidence>
<organism evidence="1 2">
    <name type="scientific">Holtiella tumoricola</name>
    <dbReference type="NCBI Taxonomy" id="3018743"/>
    <lineage>
        <taxon>Bacteria</taxon>
        <taxon>Bacillati</taxon>
        <taxon>Bacillota</taxon>
        <taxon>Clostridia</taxon>
        <taxon>Lachnospirales</taxon>
        <taxon>Cellulosilyticaceae</taxon>
        <taxon>Holtiella</taxon>
    </lineage>
</organism>
<dbReference type="AlphaFoldDB" id="A0AA42DWM2"/>
<dbReference type="Proteomes" id="UP001169242">
    <property type="component" value="Unassembled WGS sequence"/>
</dbReference>
<reference evidence="1" key="1">
    <citation type="journal article" date="2023" name="Int. J. Syst. Evol. Microbiol.">
        <title>&lt;i&gt;Holtiella tumoricola&lt;/i&gt; gen. nov. sp. nov., isolated from a human clinical sample.</title>
        <authorList>
            <person name="Allen-Vercoe E."/>
            <person name="Daigneault M.C."/>
            <person name="Vancuren S.J."/>
            <person name="Cochrane K."/>
            <person name="O'Neal L.L."/>
            <person name="Sankaranarayanan K."/>
            <person name="Lawson P.A."/>
        </authorList>
    </citation>
    <scope>NUCLEOTIDE SEQUENCE</scope>
    <source>
        <strain evidence="1">CC70A</strain>
    </source>
</reference>
<protein>
    <submittedName>
        <fullName evidence="1">Uncharacterized protein</fullName>
    </submittedName>
</protein>
<keyword evidence="2" id="KW-1185">Reference proteome</keyword>
<dbReference type="RefSeq" id="WP_271013735.1">
    <property type="nucleotide sequence ID" value="NZ_JAQIFT010000069.1"/>
</dbReference>
<proteinExistence type="predicted"/>
<evidence type="ECO:0000313" key="1">
    <source>
        <dbReference type="EMBL" id="MDA3734097.1"/>
    </source>
</evidence>
<comment type="caution">
    <text evidence="1">The sequence shown here is derived from an EMBL/GenBank/DDBJ whole genome shotgun (WGS) entry which is preliminary data.</text>
</comment>
<gene>
    <name evidence="1" type="ORF">PBV87_21715</name>
</gene>
<dbReference type="EMBL" id="JAQIFT010000069">
    <property type="protein sequence ID" value="MDA3734097.1"/>
    <property type="molecule type" value="Genomic_DNA"/>
</dbReference>